<reference evidence="7" key="2">
    <citation type="submission" date="2024-01" db="EMBL/GenBank/DDBJ databases">
        <title>Comparative genomics of Cryptococcus and Kwoniella reveals pathogenesis evolution and contrasting modes of karyotype evolution via chromosome fusion or intercentromeric recombination.</title>
        <authorList>
            <person name="Coelho M.A."/>
            <person name="David-Palma M."/>
            <person name="Shea T."/>
            <person name="Bowers K."/>
            <person name="Mcginley-Smith S."/>
            <person name="Mohammad A.W."/>
            <person name="Gnirke A."/>
            <person name="Yurkov A.M."/>
            <person name="Nowrousian M."/>
            <person name="Sun S."/>
            <person name="Cuomo C.A."/>
            <person name="Heitman J."/>
        </authorList>
    </citation>
    <scope>NUCLEOTIDE SEQUENCE</scope>
    <source>
        <strain evidence="7">IND107</strain>
    </source>
</reference>
<gene>
    <name evidence="7" type="ORF">I308_100097</name>
</gene>
<evidence type="ECO:0000256" key="1">
    <source>
        <dbReference type="ARBA" id="ARBA00001974"/>
    </source>
</evidence>
<comment type="caution">
    <text evidence="7">The sequence shown here is derived from an EMBL/GenBank/DDBJ whole genome shotgun (WGS) entry which is preliminary data.</text>
</comment>
<dbReference type="GeneID" id="91986955"/>
<dbReference type="InterPro" id="IPR002937">
    <property type="entry name" value="Amino_oxidase"/>
</dbReference>
<keyword evidence="3 5" id="KW-0560">Oxidoreductase</keyword>
<dbReference type="Gene3D" id="3.50.50.60">
    <property type="entry name" value="FAD/NAD(P)-binding domain"/>
    <property type="match status" value="1"/>
</dbReference>
<dbReference type="EC" id="1.4.3.-" evidence="5"/>
<name>A0ABR3C555_9TREE</name>
<dbReference type="SUPFAM" id="SSF51905">
    <property type="entry name" value="FAD/NAD(P)-binding domain"/>
    <property type="match status" value="1"/>
</dbReference>
<feature type="domain" description="Amine oxidase" evidence="6">
    <location>
        <begin position="83"/>
        <end position="541"/>
    </location>
</feature>
<dbReference type="Gene3D" id="3.90.660.10">
    <property type="match status" value="1"/>
</dbReference>
<keyword evidence="8" id="KW-1185">Reference proteome</keyword>
<dbReference type="PRINTS" id="PR00757">
    <property type="entry name" value="AMINEOXDASEF"/>
</dbReference>
<dbReference type="EMBL" id="ATAM02000001">
    <property type="protein sequence ID" value="KAL0255300.1"/>
    <property type="molecule type" value="Genomic_DNA"/>
</dbReference>
<evidence type="ECO:0000313" key="7">
    <source>
        <dbReference type="EMBL" id="KAL0255300.1"/>
    </source>
</evidence>
<dbReference type="Proteomes" id="UP000054399">
    <property type="component" value="Unassembled WGS sequence"/>
</dbReference>
<dbReference type="InterPro" id="IPR001613">
    <property type="entry name" value="Flavin_amine_oxidase"/>
</dbReference>
<dbReference type="Gene3D" id="1.10.405.10">
    <property type="entry name" value="Guanine Nucleotide Dissociation Inhibitor, domain 1"/>
    <property type="match status" value="1"/>
</dbReference>
<comment type="catalytic activity">
    <reaction evidence="4">
        <text>a secondary aliphatic amine + O2 + H2O = a primary amine + an aldehyde + H2O2</text>
        <dbReference type="Rhea" id="RHEA:26414"/>
        <dbReference type="ChEBI" id="CHEBI:15377"/>
        <dbReference type="ChEBI" id="CHEBI:15379"/>
        <dbReference type="ChEBI" id="CHEBI:16240"/>
        <dbReference type="ChEBI" id="CHEBI:17478"/>
        <dbReference type="ChEBI" id="CHEBI:58855"/>
        <dbReference type="ChEBI" id="CHEBI:65296"/>
        <dbReference type="EC" id="1.4.3.4"/>
    </reaction>
</comment>
<accession>A0ABR3C555</accession>
<keyword evidence="5" id="KW-0274">FAD</keyword>
<organism evidence="7 8">
    <name type="scientific">Cryptococcus tetragattii IND107</name>
    <dbReference type="NCBI Taxonomy" id="1296105"/>
    <lineage>
        <taxon>Eukaryota</taxon>
        <taxon>Fungi</taxon>
        <taxon>Dikarya</taxon>
        <taxon>Basidiomycota</taxon>
        <taxon>Agaricomycotina</taxon>
        <taxon>Tremellomycetes</taxon>
        <taxon>Tremellales</taxon>
        <taxon>Cryptococcaceae</taxon>
        <taxon>Cryptococcus</taxon>
        <taxon>Cryptococcus gattii species complex</taxon>
    </lineage>
</organism>
<reference evidence="7" key="1">
    <citation type="submission" date="2015-01" db="EMBL/GenBank/DDBJ databases">
        <authorList>
            <consortium name="The Broad Institute Genomics Platform"/>
            <person name="Cuomo C."/>
            <person name="Litvintseva A."/>
            <person name="Chen Y."/>
            <person name="Heitman J."/>
            <person name="Sun S."/>
            <person name="Springer D."/>
            <person name="Dromer F."/>
            <person name="Young S."/>
            <person name="Zeng Q."/>
            <person name="Gargeya S."/>
            <person name="Abouelleil A."/>
            <person name="Alvarado L."/>
            <person name="Chapman S.B."/>
            <person name="Gainer-Dewar J."/>
            <person name="Goldberg J."/>
            <person name="Griggs A."/>
            <person name="Gujja S."/>
            <person name="Hansen M."/>
            <person name="Howarth C."/>
            <person name="Imamovic A."/>
            <person name="Larimer J."/>
            <person name="Murphy C."/>
            <person name="Naylor J."/>
            <person name="Pearson M."/>
            <person name="Priest M."/>
            <person name="Roberts A."/>
            <person name="Saif S."/>
            <person name="Shea T."/>
            <person name="Sykes S."/>
            <person name="Wortman J."/>
            <person name="Nusbaum C."/>
            <person name="Birren B."/>
        </authorList>
    </citation>
    <scope>NUCLEOTIDE SEQUENCE</scope>
    <source>
        <strain evidence="7">IND107</strain>
    </source>
</reference>
<evidence type="ECO:0000313" key="8">
    <source>
        <dbReference type="Proteomes" id="UP000054399"/>
    </source>
</evidence>
<dbReference type="PANTHER" id="PTHR43563:SF14">
    <property type="entry name" value="AMINE OXIDASE"/>
    <property type="match status" value="1"/>
</dbReference>
<evidence type="ECO:0000259" key="6">
    <source>
        <dbReference type="Pfam" id="PF01593"/>
    </source>
</evidence>
<evidence type="ECO:0000256" key="5">
    <source>
        <dbReference type="RuleBase" id="RU362067"/>
    </source>
</evidence>
<evidence type="ECO:0000256" key="2">
    <source>
        <dbReference type="ARBA" id="ARBA00005995"/>
    </source>
</evidence>
<dbReference type="Pfam" id="PF01593">
    <property type="entry name" value="Amino_oxidase"/>
    <property type="match status" value="1"/>
</dbReference>
<protein>
    <recommendedName>
        <fullName evidence="5">Amine oxidase</fullName>
        <ecNumber evidence="5">1.4.3.-</ecNumber>
    </recommendedName>
</protein>
<dbReference type="RefSeq" id="XP_066616577.1">
    <property type="nucleotide sequence ID" value="XM_066754676.1"/>
</dbReference>
<dbReference type="InterPro" id="IPR050703">
    <property type="entry name" value="Flavin_MAO"/>
</dbReference>
<dbReference type="InterPro" id="IPR036188">
    <property type="entry name" value="FAD/NAD-bd_sf"/>
</dbReference>
<dbReference type="SUPFAM" id="SSF54373">
    <property type="entry name" value="FAD-linked reductases, C-terminal domain"/>
    <property type="match status" value="1"/>
</dbReference>
<proteinExistence type="inferred from homology"/>
<keyword evidence="5" id="KW-0285">Flavoprotein</keyword>
<sequence length="544" mass="59830">MDLSRGGWSASAHCFGTMSPQTHPLTLSLSLNSVRYPQSPPTKNPFQTSLFIMVTSVVSSVNDSFDGLTIAPEADVVIIGAGLAGLCAARSLHEAGKRVVVLEARGRVGGKTLTVTSKSGGRVDVGGAWVNEHTQPEVCKLNKEAGNILFKQRVLGTTCWELSEDRQLRYYDDGGVGDNSPIPLEGEELEDYNRIFKELDRLSRTVNLENPNSTPDAVEYDSITVANWLNQMDAGQISRQALTPLVRALVGAEMHETPLFYFLHYAKTAKGFFDLIAADETGGQFQRTRYGNQTMSTWIQNHVLPPGAVKLNAAAHQIIQSPDGESVRVITRDGRQFTGRRVICAIPTPLYPNIVWQPSLPVDKTLLVQRSFLGTYTKVVLLYEKAWWLEAGFSGFALSSEWPLSLVFDTCDGWYGSDDPSLRPRQHSLSCFVVAANGVAFSELSRDRREQVVKQQVARMIGSPELVNNTIEVLEFQWIKEEFSQGAPCPVTATGAFTLYGDSLARPHGLVHFAGSELSDVWKGYMEGAIISGRNTAKEVLELL</sequence>
<evidence type="ECO:0000256" key="4">
    <source>
        <dbReference type="ARBA" id="ARBA00048448"/>
    </source>
</evidence>
<dbReference type="PANTHER" id="PTHR43563">
    <property type="entry name" value="AMINE OXIDASE"/>
    <property type="match status" value="1"/>
</dbReference>
<comment type="similarity">
    <text evidence="2 5">Belongs to the flavin monoamine oxidase family.</text>
</comment>
<evidence type="ECO:0000256" key="3">
    <source>
        <dbReference type="ARBA" id="ARBA00023002"/>
    </source>
</evidence>
<comment type="cofactor">
    <cofactor evidence="1 5">
        <name>FAD</name>
        <dbReference type="ChEBI" id="CHEBI:57692"/>
    </cofactor>
</comment>